<dbReference type="Gene3D" id="3.40.50.720">
    <property type="entry name" value="NAD(P)-binding Rossmann-like Domain"/>
    <property type="match status" value="1"/>
</dbReference>
<feature type="domain" description="CoA-binding" evidence="1">
    <location>
        <begin position="8"/>
        <end position="102"/>
    </location>
</feature>
<organism evidence="2 3">
    <name type="scientific">Mucor saturninus</name>
    <dbReference type="NCBI Taxonomy" id="64648"/>
    <lineage>
        <taxon>Eukaryota</taxon>
        <taxon>Fungi</taxon>
        <taxon>Fungi incertae sedis</taxon>
        <taxon>Mucoromycota</taxon>
        <taxon>Mucoromycotina</taxon>
        <taxon>Mucoromycetes</taxon>
        <taxon>Mucorales</taxon>
        <taxon>Mucorineae</taxon>
        <taxon>Mucoraceae</taxon>
        <taxon>Mucor</taxon>
    </lineage>
</organism>
<comment type="caution">
    <text evidence="2">The sequence shown here is derived from an EMBL/GenBank/DDBJ whole genome shotgun (WGS) entry which is preliminary data.</text>
</comment>
<name>A0A8H7UYB2_9FUNG</name>
<dbReference type="OrthoDB" id="5138418at2759"/>
<evidence type="ECO:0000313" key="3">
    <source>
        <dbReference type="Proteomes" id="UP000603453"/>
    </source>
</evidence>
<dbReference type="SUPFAM" id="SSF51735">
    <property type="entry name" value="NAD(P)-binding Rossmann-fold domains"/>
    <property type="match status" value="1"/>
</dbReference>
<evidence type="ECO:0000259" key="1">
    <source>
        <dbReference type="SMART" id="SM00881"/>
    </source>
</evidence>
<dbReference type="SMART" id="SM00881">
    <property type="entry name" value="CoA_binding"/>
    <property type="match status" value="1"/>
</dbReference>
<dbReference type="AlphaFoldDB" id="A0A8H7UYB2"/>
<dbReference type="PANTHER" id="PTHR33303:SF2">
    <property type="entry name" value="COA-BINDING DOMAIN-CONTAINING PROTEIN"/>
    <property type="match status" value="1"/>
</dbReference>
<dbReference type="InterPro" id="IPR003781">
    <property type="entry name" value="CoA-bd"/>
</dbReference>
<dbReference type="Pfam" id="PF13380">
    <property type="entry name" value="CoA_binding_2"/>
    <property type="match status" value="1"/>
</dbReference>
<dbReference type="PANTHER" id="PTHR33303">
    <property type="entry name" value="CYTOPLASMIC PROTEIN-RELATED"/>
    <property type="match status" value="1"/>
</dbReference>
<reference evidence="2" key="1">
    <citation type="submission" date="2020-12" db="EMBL/GenBank/DDBJ databases">
        <title>Metabolic potential, ecology and presence of endohyphal bacteria is reflected in genomic diversity of Mucoromycotina.</title>
        <authorList>
            <person name="Muszewska A."/>
            <person name="Okrasinska A."/>
            <person name="Steczkiewicz K."/>
            <person name="Drgas O."/>
            <person name="Orlowska M."/>
            <person name="Perlinska-Lenart U."/>
            <person name="Aleksandrzak-Piekarczyk T."/>
            <person name="Szatraj K."/>
            <person name="Zielenkiewicz U."/>
            <person name="Pilsyk S."/>
            <person name="Malc E."/>
            <person name="Mieczkowski P."/>
            <person name="Kruszewska J.S."/>
            <person name="Biernat P."/>
            <person name="Pawlowska J."/>
        </authorList>
    </citation>
    <scope>NUCLEOTIDE SEQUENCE</scope>
    <source>
        <strain evidence="2">WA0000017839</strain>
    </source>
</reference>
<gene>
    <name evidence="2" type="ORF">INT47_002820</name>
</gene>
<evidence type="ECO:0000313" key="2">
    <source>
        <dbReference type="EMBL" id="KAG2194964.1"/>
    </source>
</evidence>
<dbReference type="Proteomes" id="UP000603453">
    <property type="component" value="Unassembled WGS sequence"/>
</dbReference>
<dbReference type="InterPro" id="IPR036291">
    <property type="entry name" value="NAD(P)-bd_dom_sf"/>
</dbReference>
<protein>
    <recommendedName>
        <fullName evidence="1">CoA-binding domain-containing protein</fullName>
    </recommendedName>
</protein>
<dbReference type="EMBL" id="JAEPRD010000182">
    <property type="protein sequence ID" value="KAG2194964.1"/>
    <property type="molecule type" value="Genomic_DNA"/>
</dbReference>
<keyword evidence="3" id="KW-1185">Reference proteome</keyword>
<proteinExistence type="predicted"/>
<sequence>MSSIAKQFINTPHFAVVGASIAKEKFGNKVLKWYQSNGLDVTPVNPKEDVIENLKTVKSINELPNPKETALSVITPPKVTLKVLQDAKTIGIENVWIQPGGEDEKVIQFINDNKSTLNVIYGGPCILVKGSSLLQNYRGRL</sequence>
<accession>A0A8H7UYB2</accession>